<evidence type="ECO:0000256" key="5">
    <source>
        <dbReference type="ARBA" id="ARBA00022741"/>
    </source>
</evidence>
<proteinExistence type="inferred from homology"/>
<keyword evidence="5 11" id="KW-0547">Nucleotide-binding</keyword>
<evidence type="ECO:0000256" key="12">
    <source>
        <dbReference type="SAM" id="MobiDB-lite"/>
    </source>
</evidence>
<comment type="function">
    <text evidence="11">Part of the high-affinity ATP-driven potassium transport (or Kdp) system, which catalyzes the hydrolysis of ATP coupled with the electrogenic transport of potassium into the cytoplasm. This subunit acts as a catalytic chaperone that increases the ATP-binding affinity of the ATP-hydrolyzing subunit KdpB by the formation of a transient KdpB/KdpC/ATP ternary complex.</text>
</comment>
<evidence type="ECO:0000256" key="3">
    <source>
        <dbReference type="ARBA" id="ARBA00022538"/>
    </source>
</evidence>
<sequence length="195" mass="20545">MSLRSNLASALLLLAALTVLTGLGYPLLLTAVAQLAFPHQAGGSLLMDASGRVRGSELIGQSFTSPRYFHPRPSAAGEGGYDPLASGGSNLAPTNQRWLTLVAQRTAQYRQENALSPGQAVPADAVTASGSGLDPDISLENALLQVPRVARARGVPQARLRNLVLQHARGRQLWILGEPRVNVVELNSALDRLGG</sequence>
<organism evidence="13 14">
    <name type="scientific">Thermobaculum terrenum (strain ATCC BAA-798 / CCMEE 7001 / YNP1)</name>
    <dbReference type="NCBI Taxonomy" id="525904"/>
    <lineage>
        <taxon>Bacteria</taxon>
        <taxon>Bacillati</taxon>
        <taxon>Chloroflexota</taxon>
        <taxon>Chloroflexia</taxon>
        <taxon>Candidatus Thermobaculales</taxon>
        <taxon>Candidatus Thermobaculaceae</taxon>
        <taxon>Thermobaculum</taxon>
    </lineage>
</organism>
<dbReference type="NCBIfam" id="NF001454">
    <property type="entry name" value="PRK00315.1"/>
    <property type="match status" value="1"/>
</dbReference>
<evidence type="ECO:0000256" key="10">
    <source>
        <dbReference type="ARBA" id="ARBA00023136"/>
    </source>
</evidence>
<dbReference type="EMBL" id="CP001826">
    <property type="protein sequence ID" value="ACZ42992.1"/>
    <property type="molecule type" value="Genomic_DNA"/>
</dbReference>
<evidence type="ECO:0000256" key="9">
    <source>
        <dbReference type="ARBA" id="ARBA00023065"/>
    </source>
</evidence>
<evidence type="ECO:0000256" key="11">
    <source>
        <dbReference type="HAMAP-Rule" id="MF_00276"/>
    </source>
</evidence>
<keyword evidence="8 11" id="KW-1133">Transmembrane helix</keyword>
<evidence type="ECO:0000256" key="7">
    <source>
        <dbReference type="ARBA" id="ARBA00022958"/>
    </source>
</evidence>
<dbReference type="KEGG" id="ttr:Tter_2089"/>
<dbReference type="GO" id="GO:0005886">
    <property type="term" value="C:plasma membrane"/>
    <property type="evidence" value="ECO:0007669"/>
    <property type="project" value="UniProtKB-SubCell"/>
</dbReference>
<dbReference type="GO" id="GO:0016787">
    <property type="term" value="F:hydrolase activity"/>
    <property type="evidence" value="ECO:0007669"/>
    <property type="project" value="UniProtKB-KW"/>
</dbReference>
<dbReference type="HAMAP" id="MF_00276">
    <property type="entry name" value="KdpC"/>
    <property type="match status" value="1"/>
</dbReference>
<dbReference type="RefSeq" id="WP_012876023.1">
    <property type="nucleotide sequence ID" value="NC_013526.1"/>
</dbReference>
<dbReference type="PANTHER" id="PTHR30042">
    <property type="entry name" value="POTASSIUM-TRANSPORTING ATPASE C CHAIN"/>
    <property type="match status" value="1"/>
</dbReference>
<keyword evidence="7 11" id="KW-0630">Potassium</keyword>
<dbReference type="STRING" id="525904.Tter_2089"/>
<feature type="region of interest" description="Disordered" evidence="12">
    <location>
        <begin position="64"/>
        <end position="87"/>
    </location>
</feature>
<dbReference type="InterPro" id="IPR003820">
    <property type="entry name" value="KdpC"/>
</dbReference>
<keyword evidence="6 11" id="KW-0067">ATP-binding</keyword>
<dbReference type="GO" id="GO:0005524">
    <property type="term" value="F:ATP binding"/>
    <property type="evidence" value="ECO:0007669"/>
    <property type="project" value="UniProtKB-UniRule"/>
</dbReference>
<evidence type="ECO:0000313" key="13">
    <source>
        <dbReference type="EMBL" id="ACZ42992.1"/>
    </source>
</evidence>
<comment type="subcellular location">
    <subcellularLocation>
        <location evidence="11">Cell membrane</location>
        <topology evidence="11">Single-pass membrane protein</topology>
    </subcellularLocation>
</comment>
<evidence type="ECO:0000256" key="4">
    <source>
        <dbReference type="ARBA" id="ARBA00022692"/>
    </source>
</evidence>
<dbReference type="NCBIfam" id="TIGR00681">
    <property type="entry name" value="kdpC"/>
    <property type="match status" value="1"/>
</dbReference>
<dbReference type="GO" id="GO:0008556">
    <property type="term" value="F:P-type potassium transmembrane transporter activity"/>
    <property type="evidence" value="ECO:0007669"/>
    <property type="project" value="InterPro"/>
</dbReference>
<dbReference type="PIRSF" id="PIRSF001296">
    <property type="entry name" value="K_ATPase_KdpC"/>
    <property type="match status" value="1"/>
</dbReference>
<dbReference type="OrthoDB" id="9809491at2"/>
<keyword evidence="13" id="KW-0378">Hydrolase</keyword>
<comment type="subunit">
    <text evidence="11">The system is composed of three essential subunits: KdpA, KdpB and KdpC.</text>
</comment>
<evidence type="ECO:0000313" key="14">
    <source>
        <dbReference type="Proteomes" id="UP000000323"/>
    </source>
</evidence>
<reference evidence="14" key="1">
    <citation type="journal article" date="2010" name="Stand. Genomic Sci.">
        <title>Complete genome sequence of 'Thermobaculum terrenum' type strain (YNP1).</title>
        <authorList>
            <person name="Kiss H."/>
            <person name="Cleland D."/>
            <person name="Lapidus A."/>
            <person name="Lucas S."/>
            <person name="Glavina Del Rio T."/>
            <person name="Nolan M."/>
            <person name="Tice H."/>
            <person name="Han C."/>
            <person name="Goodwin L."/>
            <person name="Pitluck S."/>
            <person name="Liolios K."/>
            <person name="Ivanova N."/>
            <person name="Mavromatis K."/>
            <person name="Ovchinnikova G."/>
            <person name="Pati A."/>
            <person name="Chen A."/>
            <person name="Palaniappan K."/>
            <person name="Land M."/>
            <person name="Hauser L."/>
            <person name="Chang Y."/>
            <person name="Jeffries C."/>
            <person name="Lu M."/>
            <person name="Brettin T."/>
            <person name="Detter J."/>
            <person name="Goker M."/>
            <person name="Tindall B."/>
            <person name="Beck B."/>
            <person name="McDermott T."/>
            <person name="Woyke T."/>
            <person name="Bristow J."/>
            <person name="Eisen J."/>
            <person name="Markowitz V."/>
            <person name="Hugenholtz P."/>
            <person name="Kyrpides N."/>
            <person name="Klenk H."/>
            <person name="Cheng J."/>
        </authorList>
    </citation>
    <scope>NUCLEOTIDE SEQUENCE [LARGE SCALE GENOMIC DNA]</scope>
    <source>
        <strain evidence="14">ATCC BAA-798 / YNP1</strain>
    </source>
</reference>
<dbReference type="Pfam" id="PF02669">
    <property type="entry name" value="KdpC"/>
    <property type="match status" value="1"/>
</dbReference>
<evidence type="ECO:0000256" key="8">
    <source>
        <dbReference type="ARBA" id="ARBA00022989"/>
    </source>
</evidence>
<evidence type="ECO:0000256" key="6">
    <source>
        <dbReference type="ARBA" id="ARBA00022840"/>
    </source>
</evidence>
<name>D1CGX1_THET1</name>
<keyword evidence="9 11" id="KW-0406">Ion transport</keyword>
<keyword evidence="2 11" id="KW-1003">Cell membrane</keyword>
<dbReference type="PANTHER" id="PTHR30042:SF2">
    <property type="entry name" value="POTASSIUM-TRANSPORTING ATPASE KDPC SUBUNIT"/>
    <property type="match status" value="1"/>
</dbReference>
<dbReference type="HOGENOM" id="CLU_077094_2_0_0"/>
<dbReference type="eggNOG" id="COG2156">
    <property type="taxonomic scope" value="Bacteria"/>
</dbReference>
<dbReference type="Proteomes" id="UP000000323">
    <property type="component" value="Chromosome 2"/>
</dbReference>
<comment type="similarity">
    <text evidence="11">Belongs to the KdpC family.</text>
</comment>
<protein>
    <recommendedName>
        <fullName evidence="11">Potassium-transporting ATPase KdpC subunit</fullName>
    </recommendedName>
    <alternativeName>
        <fullName evidence="11">ATP phosphohydrolase [potassium-transporting] C chain</fullName>
    </alternativeName>
    <alternativeName>
        <fullName evidence="11">Potassium-binding and translocating subunit C</fullName>
    </alternativeName>
    <alternativeName>
        <fullName evidence="11">Potassium-translocating ATPase C chain</fullName>
    </alternativeName>
</protein>
<accession>D1CGX1</accession>
<keyword evidence="4 11" id="KW-0812">Transmembrane</keyword>
<keyword evidence="14" id="KW-1185">Reference proteome</keyword>
<evidence type="ECO:0000256" key="1">
    <source>
        <dbReference type="ARBA" id="ARBA00022448"/>
    </source>
</evidence>
<keyword evidence="1 11" id="KW-0813">Transport</keyword>
<keyword evidence="3 11" id="KW-0633">Potassium transport</keyword>
<keyword evidence="10 11" id="KW-0472">Membrane</keyword>
<gene>
    <name evidence="11" type="primary">kdpC</name>
    <name evidence="13" type="ordered locus">Tter_2089</name>
</gene>
<dbReference type="AlphaFoldDB" id="D1CGX1"/>
<evidence type="ECO:0000256" key="2">
    <source>
        <dbReference type="ARBA" id="ARBA00022475"/>
    </source>
</evidence>